<dbReference type="GO" id="GO:0032993">
    <property type="term" value="C:protein-DNA complex"/>
    <property type="evidence" value="ECO:0007669"/>
    <property type="project" value="TreeGrafter"/>
</dbReference>
<dbReference type="SUPFAM" id="SSF46785">
    <property type="entry name" value="Winged helix' DNA-binding domain"/>
    <property type="match status" value="1"/>
</dbReference>
<evidence type="ECO:0000313" key="7">
    <source>
        <dbReference type="Proteomes" id="UP000050580"/>
    </source>
</evidence>
<dbReference type="Proteomes" id="UP000050580">
    <property type="component" value="Unassembled WGS sequence"/>
</dbReference>
<name>A0A0U1PW44_9BURK</name>
<evidence type="ECO:0000256" key="1">
    <source>
        <dbReference type="ARBA" id="ARBA00009437"/>
    </source>
</evidence>
<dbReference type="PATRIC" id="fig|1610491.3.peg.2855"/>
<evidence type="ECO:0000256" key="4">
    <source>
        <dbReference type="ARBA" id="ARBA00023163"/>
    </source>
</evidence>
<dbReference type="Gene3D" id="1.10.10.10">
    <property type="entry name" value="Winged helix-like DNA-binding domain superfamily/Winged helix DNA-binding domain"/>
    <property type="match status" value="1"/>
</dbReference>
<dbReference type="EMBL" id="LBNQ01000041">
    <property type="protein sequence ID" value="KKW66763.1"/>
    <property type="molecule type" value="Genomic_DNA"/>
</dbReference>
<sequence>MLNRISLRQMEYFVATAKHGSIATASAQIHISSPSISAAIAHIEAELGVQLFVRHPSKGLALTAIGTQLKQECEALLERASSLYEIASAANGVMQGALRVGCFQSLAPMIAPEVIYGFARAFEKVNLQMVEGDQRTLMARLQNVEIDVALTYDLQLSDGIEFEALARLPLHVLVSELHPLAQQSAVTLEELAALPMVLLDLPMSRDYFLSVFAQKGLEPNIVARSRSEDVVRSMVANGIGYALFNVRPRSNYSLDGKRFVRVRLAGQQRPMLLGLATYKPMEQSHLTRVFMQRCRAYISDQYIPGMSAPSFFDPHMTTPAADSGA</sequence>
<organism evidence="6 7">
    <name type="scientific">Lampropedia cohaerens</name>
    <dbReference type="NCBI Taxonomy" id="1610491"/>
    <lineage>
        <taxon>Bacteria</taxon>
        <taxon>Pseudomonadati</taxon>
        <taxon>Pseudomonadota</taxon>
        <taxon>Betaproteobacteria</taxon>
        <taxon>Burkholderiales</taxon>
        <taxon>Comamonadaceae</taxon>
        <taxon>Lampropedia</taxon>
    </lineage>
</organism>
<keyword evidence="7" id="KW-1185">Reference proteome</keyword>
<evidence type="ECO:0000313" key="6">
    <source>
        <dbReference type="EMBL" id="KKW66763.1"/>
    </source>
</evidence>
<evidence type="ECO:0000256" key="3">
    <source>
        <dbReference type="ARBA" id="ARBA00023125"/>
    </source>
</evidence>
<dbReference type="CDD" id="cd08412">
    <property type="entry name" value="PBP2_PAO1_like"/>
    <property type="match status" value="1"/>
</dbReference>
<feature type="domain" description="HTH lysR-type" evidence="5">
    <location>
        <begin position="5"/>
        <end position="63"/>
    </location>
</feature>
<comment type="caution">
    <text evidence="6">The sequence shown here is derived from an EMBL/GenBank/DDBJ whole genome shotgun (WGS) entry which is preliminary data.</text>
</comment>
<dbReference type="Pfam" id="PF00126">
    <property type="entry name" value="HTH_1"/>
    <property type="match status" value="1"/>
</dbReference>
<reference evidence="6 7" key="1">
    <citation type="submission" date="2015-05" db="EMBL/GenBank/DDBJ databases">
        <title>Draft genome sequence of Lampropedia sp. CT6, isolated from the microbial mat of a hot water spring, located at Manikaran, India.</title>
        <authorList>
            <person name="Tripathi C."/>
            <person name="Rani P."/>
            <person name="Mahato N.K."/>
            <person name="Lal R."/>
        </authorList>
    </citation>
    <scope>NUCLEOTIDE SEQUENCE [LARGE SCALE GENOMIC DNA]</scope>
    <source>
        <strain evidence="6 7">CT6</strain>
    </source>
</reference>
<keyword evidence="4" id="KW-0804">Transcription</keyword>
<keyword evidence="2" id="KW-0805">Transcription regulation</keyword>
<dbReference type="Gene3D" id="3.40.190.10">
    <property type="entry name" value="Periplasmic binding protein-like II"/>
    <property type="match status" value="2"/>
</dbReference>
<dbReference type="RefSeq" id="WP_046742738.1">
    <property type="nucleotide sequence ID" value="NZ_LBNQ01000041.1"/>
</dbReference>
<dbReference type="SUPFAM" id="SSF53850">
    <property type="entry name" value="Periplasmic binding protein-like II"/>
    <property type="match status" value="1"/>
</dbReference>
<dbReference type="PROSITE" id="PS50931">
    <property type="entry name" value="HTH_LYSR"/>
    <property type="match status" value="1"/>
</dbReference>
<accession>A0A0U1PW44</accession>
<dbReference type="PRINTS" id="PR00039">
    <property type="entry name" value="HTHLYSR"/>
</dbReference>
<dbReference type="STRING" id="1610491.AAV94_13445"/>
<evidence type="ECO:0000259" key="5">
    <source>
        <dbReference type="PROSITE" id="PS50931"/>
    </source>
</evidence>
<dbReference type="GO" id="GO:0003677">
    <property type="term" value="F:DNA binding"/>
    <property type="evidence" value="ECO:0007669"/>
    <property type="project" value="UniProtKB-KW"/>
</dbReference>
<dbReference type="InterPro" id="IPR000847">
    <property type="entry name" value="LysR_HTH_N"/>
</dbReference>
<evidence type="ECO:0000256" key="2">
    <source>
        <dbReference type="ARBA" id="ARBA00023015"/>
    </source>
</evidence>
<dbReference type="FunFam" id="1.10.10.10:FF:000001">
    <property type="entry name" value="LysR family transcriptional regulator"/>
    <property type="match status" value="1"/>
</dbReference>
<proteinExistence type="inferred from homology"/>
<dbReference type="Pfam" id="PF03466">
    <property type="entry name" value="LysR_substrate"/>
    <property type="match status" value="1"/>
</dbReference>
<dbReference type="OrthoDB" id="8679465at2"/>
<dbReference type="InterPro" id="IPR036388">
    <property type="entry name" value="WH-like_DNA-bd_sf"/>
</dbReference>
<dbReference type="InterPro" id="IPR036390">
    <property type="entry name" value="WH_DNA-bd_sf"/>
</dbReference>
<dbReference type="PANTHER" id="PTHR30346:SF0">
    <property type="entry name" value="HCA OPERON TRANSCRIPTIONAL ACTIVATOR HCAR"/>
    <property type="match status" value="1"/>
</dbReference>
<keyword evidence="3" id="KW-0238">DNA-binding</keyword>
<dbReference type="AlphaFoldDB" id="A0A0U1PW44"/>
<dbReference type="PANTHER" id="PTHR30346">
    <property type="entry name" value="TRANSCRIPTIONAL DUAL REGULATOR HCAR-RELATED"/>
    <property type="match status" value="1"/>
</dbReference>
<protein>
    <submittedName>
        <fullName evidence="6">LysR family transcriptional regulator</fullName>
    </submittedName>
</protein>
<dbReference type="InterPro" id="IPR005119">
    <property type="entry name" value="LysR_subst-bd"/>
</dbReference>
<gene>
    <name evidence="6" type="ORF">AAV94_13445</name>
</gene>
<comment type="similarity">
    <text evidence="1">Belongs to the LysR transcriptional regulatory family.</text>
</comment>
<dbReference type="GO" id="GO:0003700">
    <property type="term" value="F:DNA-binding transcription factor activity"/>
    <property type="evidence" value="ECO:0007669"/>
    <property type="project" value="InterPro"/>
</dbReference>